<protein>
    <submittedName>
        <fullName evidence="3">F-box and WD repeat-containing protein</fullName>
    </submittedName>
</protein>
<dbReference type="SMART" id="SM00256">
    <property type="entry name" value="FBOX"/>
    <property type="match status" value="1"/>
</dbReference>
<evidence type="ECO:0000259" key="2">
    <source>
        <dbReference type="PROSITE" id="PS50181"/>
    </source>
</evidence>
<dbReference type="PROSITE" id="PS50082">
    <property type="entry name" value="WD_REPEATS_2"/>
    <property type="match status" value="1"/>
</dbReference>
<dbReference type="EMBL" id="CCEJ010000003">
    <property type="protein sequence ID" value="CDR33567.1"/>
    <property type="molecule type" value="Genomic_DNA"/>
</dbReference>
<dbReference type="PROSITE" id="PS50181">
    <property type="entry name" value="FBOX"/>
    <property type="match status" value="1"/>
</dbReference>
<dbReference type="OrthoDB" id="230341at2"/>
<dbReference type="InterPro" id="IPR036322">
    <property type="entry name" value="WD40_repeat_dom_sf"/>
</dbReference>
<dbReference type="AlphaFoldDB" id="A0A090CYF8"/>
<feature type="domain" description="F-box" evidence="2">
    <location>
        <begin position="20"/>
        <end position="66"/>
    </location>
</feature>
<reference evidence="3" key="2">
    <citation type="submission" date="2014-09" db="EMBL/GenBank/DDBJ databases">
        <title>Criblamydia sequanensis harbors a mega-plasmid encoding arsenite resistance.</title>
        <authorList>
            <person name="Bertelli C."/>
            <person name="Goesmann A."/>
            <person name="Greub G."/>
        </authorList>
    </citation>
    <scope>NUCLEOTIDE SEQUENCE [LARGE SCALE GENOMIC DNA]</scope>
    <source>
        <strain evidence="3">CRIB-18</strain>
    </source>
</reference>
<dbReference type="InterPro" id="IPR036047">
    <property type="entry name" value="F-box-like_dom_sf"/>
</dbReference>
<dbReference type="RefSeq" id="WP_041017034.1">
    <property type="nucleotide sequence ID" value="NZ_CCEJ010000003.1"/>
</dbReference>
<dbReference type="Proteomes" id="UP000031552">
    <property type="component" value="Unassembled WGS sequence"/>
</dbReference>
<dbReference type="InterPro" id="IPR001810">
    <property type="entry name" value="F-box_dom"/>
</dbReference>
<dbReference type="InterPro" id="IPR001680">
    <property type="entry name" value="WD40_rpt"/>
</dbReference>
<evidence type="ECO:0000313" key="3">
    <source>
        <dbReference type="EMBL" id="CDR33567.1"/>
    </source>
</evidence>
<dbReference type="Pfam" id="PF12937">
    <property type="entry name" value="F-box-like"/>
    <property type="match status" value="1"/>
</dbReference>
<dbReference type="InterPro" id="IPR015943">
    <property type="entry name" value="WD40/YVTN_repeat-like_dom_sf"/>
</dbReference>
<name>A0A090CYF8_9BACT</name>
<dbReference type="Gene3D" id="2.130.10.10">
    <property type="entry name" value="YVTN repeat-like/Quinoprotein amine dehydrogenase"/>
    <property type="match status" value="1"/>
</dbReference>
<dbReference type="STRING" id="1437425.CSEC_0735"/>
<keyword evidence="1" id="KW-0853">WD repeat</keyword>
<feature type="repeat" description="WD" evidence="1">
    <location>
        <begin position="302"/>
        <end position="332"/>
    </location>
</feature>
<sequence>MQSVTKHFFLKEEKDFHPLEFFEKIIPDELLVSIFTHLNPNEIKTISLVSRRWLWLAKEKSLWQLFFRRNFPDSAKEEKSLITKAFFFETLKKNERLLKNDSRPSYKNRPDLKIRTFYPCSDKIIIATGKEIHLLNKTTLNTEEVLSYHEEEIDFVYEKDKKIYSVDKGGKVKIFDLAVKNYQTIETENRIEFCQADQSFLYLLDSSGVFKRLSLEKSHELEILEISLTRGASILIHKGLLYYGKKQGGIEVISLKEGKLKRSFETSPASSFTVFGNKLYVSLNEGTVSAFDRKKGTLLFEWRAHKRDAKYLTFYNDTLFSASFDGTLKLWDKGGVFLKQFELPFPISDFDLVPITGFQIRNYQLMIGSLLTGLSVFDFNL</sequence>
<gene>
    <name evidence="3" type="ORF">CSEC_0735</name>
</gene>
<accession>A0A090CYF8</accession>
<comment type="caution">
    <text evidence="3">The sequence shown here is derived from an EMBL/GenBank/DDBJ whole genome shotgun (WGS) entry which is preliminary data.</text>
</comment>
<organism evidence="3 4">
    <name type="scientific">Candidatus Criblamydia sequanensis CRIB-18</name>
    <dbReference type="NCBI Taxonomy" id="1437425"/>
    <lineage>
        <taxon>Bacteria</taxon>
        <taxon>Pseudomonadati</taxon>
        <taxon>Chlamydiota</taxon>
        <taxon>Chlamydiia</taxon>
        <taxon>Parachlamydiales</taxon>
        <taxon>Candidatus Criblamydiaceae</taxon>
        <taxon>Candidatus Criblamydia</taxon>
    </lineage>
</organism>
<evidence type="ECO:0000313" key="4">
    <source>
        <dbReference type="Proteomes" id="UP000031552"/>
    </source>
</evidence>
<reference evidence="3" key="1">
    <citation type="submission" date="2013-12" db="EMBL/GenBank/DDBJ databases">
        <authorList>
            <person name="Linke B."/>
        </authorList>
    </citation>
    <scope>NUCLEOTIDE SEQUENCE [LARGE SCALE GENOMIC DNA]</scope>
    <source>
        <strain evidence="3">CRIB-18</strain>
    </source>
</reference>
<dbReference type="Gene3D" id="1.20.1280.50">
    <property type="match status" value="1"/>
</dbReference>
<proteinExistence type="predicted"/>
<dbReference type="SUPFAM" id="SSF81383">
    <property type="entry name" value="F-box domain"/>
    <property type="match status" value="1"/>
</dbReference>
<keyword evidence="4" id="KW-1185">Reference proteome</keyword>
<dbReference type="SUPFAM" id="SSF50978">
    <property type="entry name" value="WD40 repeat-like"/>
    <property type="match status" value="1"/>
</dbReference>
<dbReference type="SMART" id="SM00320">
    <property type="entry name" value="WD40"/>
    <property type="match status" value="2"/>
</dbReference>
<evidence type="ECO:0000256" key="1">
    <source>
        <dbReference type="PROSITE-ProRule" id="PRU00221"/>
    </source>
</evidence>